<dbReference type="GO" id="GO:0004559">
    <property type="term" value="F:alpha-mannosidase activity"/>
    <property type="evidence" value="ECO:0007669"/>
    <property type="project" value="InterPro"/>
</dbReference>
<reference evidence="7 8" key="1">
    <citation type="journal article" date="2020" name="Cell Host Microbe">
        <title>Functional and Genomic Variation between Human-Derived Isolates of Lachnospiraceae Reveals Inter- and Intra-Species Diversity.</title>
        <authorList>
            <person name="Sorbara M.T."/>
            <person name="Littmann E.R."/>
            <person name="Fontana E."/>
            <person name="Moody T.U."/>
            <person name="Kohout C.E."/>
            <person name="Gjonbalaj M."/>
            <person name="Eaton V."/>
            <person name="Seok R."/>
            <person name="Leiner I.M."/>
            <person name="Pamer E.G."/>
        </authorList>
    </citation>
    <scope>NUCLEOTIDE SEQUENCE [LARGE SCALE GENOMIC DNA]</scope>
    <source>
        <strain evidence="7 8">MSK.1.17</strain>
    </source>
</reference>
<dbReference type="InterPro" id="IPR015341">
    <property type="entry name" value="Glyco_hydro_38_cen"/>
</dbReference>
<proteinExistence type="inferred from homology"/>
<keyword evidence="3 6" id="KW-0378">Hydrolase</keyword>
<dbReference type="SUPFAM" id="SSF88688">
    <property type="entry name" value="Families 57/38 glycoside transferase middle domain"/>
    <property type="match status" value="1"/>
</dbReference>
<organism evidence="6 9">
    <name type="scientific">Enterocloster aldenensis</name>
    <dbReference type="NCBI Taxonomy" id="358742"/>
    <lineage>
        <taxon>Bacteria</taxon>
        <taxon>Bacillati</taxon>
        <taxon>Bacillota</taxon>
        <taxon>Clostridia</taxon>
        <taxon>Lachnospirales</taxon>
        <taxon>Lachnospiraceae</taxon>
        <taxon>Enterocloster</taxon>
    </lineage>
</organism>
<name>A0AAW5BTF7_9FIRM</name>
<dbReference type="SMART" id="SM00872">
    <property type="entry name" value="Alpha-mann_mid"/>
    <property type="match status" value="1"/>
</dbReference>
<reference evidence="7" key="2">
    <citation type="submission" date="2020-02" db="EMBL/GenBank/DDBJ databases">
        <authorList>
            <person name="Littmann E."/>
            <person name="Sorbara M."/>
        </authorList>
    </citation>
    <scope>NUCLEOTIDE SEQUENCE</scope>
    <source>
        <strain evidence="7">MSK.1.17</strain>
    </source>
</reference>
<keyword evidence="4" id="KW-0326">Glycosidase</keyword>
<dbReference type="CDD" id="cd10789">
    <property type="entry name" value="GH38N_AMII_ER_cytosolic"/>
    <property type="match status" value="1"/>
</dbReference>
<dbReference type="GO" id="GO:0006013">
    <property type="term" value="P:mannose metabolic process"/>
    <property type="evidence" value="ECO:0007669"/>
    <property type="project" value="InterPro"/>
</dbReference>
<evidence type="ECO:0000313" key="9">
    <source>
        <dbReference type="Proteomes" id="UP001299608"/>
    </source>
</evidence>
<gene>
    <name evidence="7" type="ORF">G5B36_05195</name>
    <name evidence="6" type="ORF">L0N08_11820</name>
</gene>
<keyword evidence="8" id="KW-1185">Reference proteome</keyword>
<dbReference type="EMBL" id="JAAITT010000005">
    <property type="protein sequence ID" value="NSJ48091.1"/>
    <property type="molecule type" value="Genomic_DNA"/>
</dbReference>
<dbReference type="PANTHER" id="PTHR46017">
    <property type="entry name" value="ALPHA-MANNOSIDASE 2C1"/>
    <property type="match status" value="1"/>
</dbReference>
<dbReference type="SUPFAM" id="SSF74650">
    <property type="entry name" value="Galactose mutarotase-like"/>
    <property type="match status" value="1"/>
</dbReference>
<dbReference type="InterPro" id="IPR011682">
    <property type="entry name" value="Glyco_hydro_38_C"/>
</dbReference>
<dbReference type="AlphaFoldDB" id="A0AAW5BTF7"/>
<dbReference type="Proteomes" id="UP001299608">
    <property type="component" value="Unassembled WGS sequence"/>
</dbReference>
<dbReference type="GO" id="GO:0009313">
    <property type="term" value="P:oligosaccharide catabolic process"/>
    <property type="evidence" value="ECO:0007669"/>
    <property type="project" value="TreeGrafter"/>
</dbReference>
<dbReference type="Gene3D" id="1.20.1270.50">
    <property type="entry name" value="Glycoside hydrolase family 38, central domain"/>
    <property type="match status" value="1"/>
</dbReference>
<dbReference type="Proteomes" id="UP000669239">
    <property type="component" value="Unassembled WGS sequence"/>
</dbReference>
<dbReference type="InterPro" id="IPR041147">
    <property type="entry name" value="GH38_C"/>
</dbReference>
<dbReference type="InterPro" id="IPR028995">
    <property type="entry name" value="Glyco_hydro_57/38_cen_sf"/>
</dbReference>
<dbReference type="GO" id="GO:0030246">
    <property type="term" value="F:carbohydrate binding"/>
    <property type="evidence" value="ECO:0007669"/>
    <property type="project" value="InterPro"/>
</dbReference>
<dbReference type="FunFam" id="1.20.1270.50:FF:000004">
    <property type="entry name" value="alpha-mannosidase 2C1 isoform X1"/>
    <property type="match status" value="1"/>
</dbReference>
<dbReference type="InterPro" id="IPR011013">
    <property type="entry name" value="Gal_mutarotase_sf_dom"/>
</dbReference>
<dbReference type="Gene3D" id="2.70.98.30">
    <property type="entry name" value="Golgi alpha-mannosidase II, domain 4"/>
    <property type="match status" value="1"/>
</dbReference>
<comment type="similarity">
    <text evidence="1">Belongs to the glycosyl hydrolase 38 family.</text>
</comment>
<reference evidence="6" key="3">
    <citation type="submission" date="2022-01" db="EMBL/GenBank/DDBJ databases">
        <title>Collection of gut derived symbiotic bacterial strains cultured from healthy donors.</title>
        <authorList>
            <person name="Lin H."/>
            <person name="Kohout C."/>
            <person name="Waligurski E."/>
            <person name="Pamer E.G."/>
        </authorList>
    </citation>
    <scope>NUCLEOTIDE SEQUENCE</scope>
    <source>
        <strain evidence="6">DFI.6.55</strain>
    </source>
</reference>
<dbReference type="InterPro" id="IPR027291">
    <property type="entry name" value="Glyco_hydro_38_N_sf"/>
</dbReference>
<accession>A0AAW5BTF7</accession>
<dbReference type="PANTHER" id="PTHR46017:SF1">
    <property type="entry name" value="ALPHA-MANNOSIDASE 2C1"/>
    <property type="match status" value="1"/>
</dbReference>
<evidence type="ECO:0000256" key="3">
    <source>
        <dbReference type="ARBA" id="ARBA00022801"/>
    </source>
</evidence>
<dbReference type="InterPro" id="IPR011330">
    <property type="entry name" value="Glyco_hydro/deAcase_b/a-brl"/>
</dbReference>
<dbReference type="GO" id="GO:0046872">
    <property type="term" value="F:metal ion binding"/>
    <property type="evidence" value="ECO:0007669"/>
    <property type="project" value="UniProtKB-KW"/>
</dbReference>
<evidence type="ECO:0000256" key="4">
    <source>
        <dbReference type="ARBA" id="ARBA00023295"/>
    </source>
</evidence>
<evidence type="ECO:0000313" key="6">
    <source>
        <dbReference type="EMBL" id="MCG4746104.1"/>
    </source>
</evidence>
<dbReference type="Pfam" id="PF09261">
    <property type="entry name" value="Alpha-mann_mid"/>
    <property type="match status" value="1"/>
</dbReference>
<dbReference type="Pfam" id="PF07748">
    <property type="entry name" value="Glyco_hydro_38C"/>
    <property type="match status" value="1"/>
</dbReference>
<dbReference type="Pfam" id="PF17677">
    <property type="entry name" value="Glyco_hydro38C2"/>
    <property type="match status" value="1"/>
</dbReference>
<comment type="caution">
    <text evidence="6">The sequence shown here is derived from an EMBL/GenBank/DDBJ whole genome shotgun (WGS) entry which is preliminary data.</text>
</comment>
<dbReference type="FunFam" id="3.20.110.10:FF:000002">
    <property type="entry name" value="alpha-mannosidase 2C1 isoform X1"/>
    <property type="match status" value="1"/>
</dbReference>
<feature type="domain" description="Glycoside hydrolase family 38 central" evidence="5">
    <location>
        <begin position="501"/>
        <end position="578"/>
    </location>
</feature>
<dbReference type="EMBL" id="JAKNGE010000012">
    <property type="protein sequence ID" value="MCG4746104.1"/>
    <property type="molecule type" value="Genomic_DNA"/>
</dbReference>
<evidence type="ECO:0000259" key="5">
    <source>
        <dbReference type="SMART" id="SM00872"/>
    </source>
</evidence>
<dbReference type="RefSeq" id="WP_165641356.1">
    <property type="nucleotide sequence ID" value="NZ_JAAITT010000005.1"/>
</dbReference>
<sequence length="1028" mass="117451">MLKVEKKIQSEINRLEQMLYRHRTPVKGWMAKQGYYRHPEEYEMMDGEWEELAKGIHVGSPDLTVFLKNHIVLDASYKGETAVLLLKVGGEGCVSVNGNHYNGLDFNRNMILLSECAQGGEEYKVEIETYCKDLILDSDNVFKTDVVITQSEIAAINRPAWDFYFEVKTGFDFIVGCGEEYTRQRVLHVIYQALLKLDYSEQDTFDESVKQALSEYVKAIAGYDQIKIPVKMYFAGHSHIDVAWHWPLKETVRKVSRTFSSMLRLMEQYESFKFCQSMPVLYEMAQKYYPELFAQIKERVKEGRWETLGSMYLEPDCNLISGESFVRQIMYGKRFYQKELGSDSNICFLPDVFGYSSAMPQILKKAGTDYFFTTKLTWNETNEFPYSVFKWRGLDGTEVLSGMMSMCTQRGLGLYNGDLSAAGVRQSMDYFKNKENGDPLLYLYGHGDGGGGVTKEMLESVTRLNRVPMMPEVTVGTVKQYFDELDKEKDYPVWAGELYFEKHRGTYTTAANNKKNNRKSELLFRDAEIVSVFQYLENGTYQGADLEAGWKKILLNQFHDILPGTCIREVYEECDREYGEIAGIGQESIRQNLRCMAQPDEAAVTVYNTLSWSRRQVVSIDGRGYEAVVDGKGAYPVQALKEDGTIDFLAEDVPALGYKVYYLTHRTNGPAAQPKAVLTQENGITQISNDWLQVGIDGDGELVSVFDKTTGRQILKDGRKGNRLKLQEDIPVEWGSAWEVTTKREDKAPFPFTGTSQCIKEHNDLYTVLSVRKSVHHSSVEQDIIMYHHAPLMEFRTRVDWDERQKMLRVEFPADIHTLTARYDIAFGNVEHPNHSTTSYDEARFEVCGHKWGDISDGSHGAALMNDCKYGYTIQDSDMVLSLLRSADFPSDSCDKGVHTFSYWFYPHDGGIKEGRVAQAGYEANVPLLVQAGKAARDEHSYIHTNCDNIVIDTVKKSEDGEEIVLRIFETYNTVNDVVLTMGFPVDSCEETDLLERHLEDVPVTDGQIRFTIHPYEIKTYKVTCKHK</sequence>
<dbReference type="Gene3D" id="2.60.40.2220">
    <property type="match status" value="1"/>
</dbReference>
<evidence type="ECO:0000256" key="2">
    <source>
        <dbReference type="ARBA" id="ARBA00022723"/>
    </source>
</evidence>
<dbReference type="Gene3D" id="3.20.110.10">
    <property type="entry name" value="Glycoside hydrolase 38, N terminal domain"/>
    <property type="match status" value="1"/>
</dbReference>
<dbReference type="InterPro" id="IPR037094">
    <property type="entry name" value="Glyco_hydro_38_cen_sf"/>
</dbReference>
<evidence type="ECO:0000256" key="1">
    <source>
        <dbReference type="ARBA" id="ARBA00009792"/>
    </source>
</evidence>
<dbReference type="InterPro" id="IPR000602">
    <property type="entry name" value="Glyco_hydro_38_N"/>
</dbReference>
<evidence type="ECO:0000313" key="7">
    <source>
        <dbReference type="EMBL" id="NSJ48091.1"/>
    </source>
</evidence>
<dbReference type="SUPFAM" id="SSF88713">
    <property type="entry name" value="Glycoside hydrolase/deacetylase"/>
    <property type="match status" value="1"/>
</dbReference>
<protein>
    <submittedName>
        <fullName evidence="7">Alpha-mannosidase</fullName>
    </submittedName>
    <submittedName>
        <fullName evidence="6">Glycosyl hydrolase-related protein</fullName>
    </submittedName>
</protein>
<dbReference type="Pfam" id="PF01074">
    <property type="entry name" value="Glyco_hydro_38N"/>
    <property type="match status" value="1"/>
</dbReference>
<evidence type="ECO:0000313" key="8">
    <source>
        <dbReference type="Proteomes" id="UP000669239"/>
    </source>
</evidence>
<keyword evidence="2" id="KW-0479">Metal-binding</keyword>